<dbReference type="EMBL" id="CDSF01000035">
    <property type="protein sequence ID" value="CEO95725.1"/>
    <property type="molecule type" value="Genomic_DNA"/>
</dbReference>
<evidence type="ECO:0000313" key="2">
    <source>
        <dbReference type="EMBL" id="CEO95725.1"/>
    </source>
</evidence>
<geneLocation type="mitochondrion" evidence="3"/>
<evidence type="ECO:0000313" key="3">
    <source>
        <dbReference type="EMBL" id="SPQ99977.1"/>
    </source>
</evidence>
<dbReference type="Proteomes" id="UP000290189">
    <property type="component" value="Unassembled WGS sequence"/>
</dbReference>
<name>A0A0G4IKV6_PLABS</name>
<evidence type="ECO:0000313" key="5">
    <source>
        <dbReference type="Proteomes" id="UP000290189"/>
    </source>
</evidence>
<keyword evidence="1" id="KW-0472">Membrane</keyword>
<dbReference type="PANTHER" id="PTHR30178:SF3">
    <property type="entry name" value="SUCCINATE-ACETATE_PROTON SYMPORTER SATP"/>
    <property type="match status" value="1"/>
</dbReference>
<feature type="transmembrane region" description="Helical" evidence="1">
    <location>
        <begin position="25"/>
        <end position="44"/>
    </location>
</feature>
<reference evidence="2 4" key="1">
    <citation type="submission" date="2015-02" db="EMBL/GenBank/DDBJ databases">
        <authorList>
            <person name="Chooi Y.-H."/>
        </authorList>
    </citation>
    <scope>NUCLEOTIDE SEQUENCE [LARGE SCALE GENOMIC DNA]</scope>
    <source>
        <strain evidence="2">E3</strain>
    </source>
</reference>
<dbReference type="PANTHER" id="PTHR30178">
    <property type="entry name" value="INNER MEMBRANE PROTEIN YAAH"/>
    <property type="match status" value="1"/>
</dbReference>
<organism evidence="2 4">
    <name type="scientific">Plasmodiophora brassicae</name>
    <name type="common">Clubroot disease agent</name>
    <dbReference type="NCBI Taxonomy" id="37360"/>
    <lineage>
        <taxon>Eukaryota</taxon>
        <taxon>Sar</taxon>
        <taxon>Rhizaria</taxon>
        <taxon>Endomyxa</taxon>
        <taxon>Phytomyxea</taxon>
        <taxon>Plasmodiophorida</taxon>
        <taxon>Plasmodiophoridae</taxon>
        <taxon>Plasmodiophora</taxon>
    </lineage>
</organism>
<proteinExistence type="predicted"/>
<accession>A0A0G4IKV6</accession>
<protein>
    <submittedName>
        <fullName evidence="2">Uncharacterized protein</fullName>
    </submittedName>
</protein>
<dbReference type="Proteomes" id="UP000039324">
    <property type="component" value="Unassembled WGS sequence"/>
</dbReference>
<gene>
    <name evidence="2" type="ORF">PBRA_004438</name>
    <name evidence="3" type="ORF">PLBR_LOCUS7192</name>
</gene>
<evidence type="ECO:0000256" key="1">
    <source>
        <dbReference type="SAM" id="Phobius"/>
    </source>
</evidence>
<feature type="transmembrane region" description="Helical" evidence="1">
    <location>
        <begin position="135"/>
        <end position="157"/>
    </location>
</feature>
<keyword evidence="4" id="KW-1185">Reference proteome</keyword>
<keyword evidence="3" id="KW-0496">Mitochondrion</keyword>
<feature type="transmembrane region" description="Helical" evidence="1">
    <location>
        <begin position="76"/>
        <end position="97"/>
    </location>
</feature>
<feature type="transmembrane region" description="Helical" evidence="1">
    <location>
        <begin position="109"/>
        <end position="129"/>
    </location>
</feature>
<dbReference type="EMBL" id="OVEO01000013">
    <property type="protein sequence ID" value="SPQ99977.1"/>
    <property type="molecule type" value="Genomic_DNA"/>
</dbReference>
<dbReference type="InterPro" id="IPR047623">
    <property type="entry name" value="SatP"/>
</dbReference>
<keyword evidence="1" id="KW-0812">Transmembrane</keyword>
<evidence type="ECO:0000313" key="4">
    <source>
        <dbReference type="Proteomes" id="UP000039324"/>
    </source>
</evidence>
<dbReference type="AlphaFoldDB" id="A0A0G4IKV6"/>
<sequence length="237" mass="24952">MASKDAKTSPNAATGQLAVDNMTSVGLMTLGVCTMVLGLQHLLLGVESLTLLPVIMLGGFLMLVDGFTILRSAGGLLAAAITVFGIFFASVSILELFNKAWNMEHDPIPLAILFGCWAGLAILFAAGSVRLPKAILVVFVLLAFAFTLSTVAVVIGYPDLSGSSLICPGIASLYVGSAQMLNTIWEQRILPLGEAVVPDAKEKDHKPRQQESGEDGLIELSITAECTEMSIIAECNA</sequence>
<feature type="transmembrane region" description="Helical" evidence="1">
    <location>
        <begin position="51"/>
        <end position="70"/>
    </location>
</feature>
<keyword evidence="1" id="KW-1133">Transmembrane helix</keyword>
<reference evidence="3 5" key="2">
    <citation type="submission" date="2018-03" db="EMBL/GenBank/DDBJ databases">
        <authorList>
            <person name="Fogelqvist J."/>
        </authorList>
    </citation>
    <scope>NUCLEOTIDE SEQUENCE [LARGE SCALE GENOMIC DNA]</scope>
</reference>